<proteinExistence type="predicted"/>
<sequence>MIGIWRAYLRVLSTEAALAELEAALGMPAHRGHSKGDARPRRPPHEWSAWHHPLWWRASRHGGTDGIDRAIHGLPAELADRVRARVVAGDAASLVIVQDMDGDDPTGSLGLTLGADAVAWLARAGMSLDVDQYACLVGAPDGVSPDYHPPLDFGSWVATMSASLRRYEAHFAERCGYPVEPGSNIVTRSGTSVPWVPLEDLPRPLVRFYDVVGQASLMDVHIGYAIHPATTLVGDGKLAYPGRIDVDGSRIEVATFGSDGGGGLFAMVRDNGRVIHLPPSDVRDRTWFAHTAARPRDIAADLDTFLRHLLDVVDQLIETGDTRGI</sequence>
<dbReference type="RefSeq" id="WP_189670855.1">
    <property type="nucleotide sequence ID" value="NZ_BNAS01000006.1"/>
</dbReference>
<protein>
    <submittedName>
        <fullName evidence="1">Uncharacterized protein</fullName>
    </submittedName>
</protein>
<dbReference type="Proteomes" id="UP000627369">
    <property type="component" value="Unassembled WGS sequence"/>
</dbReference>
<evidence type="ECO:0000313" key="1">
    <source>
        <dbReference type="EMBL" id="GHH77291.1"/>
    </source>
</evidence>
<evidence type="ECO:0000313" key="2">
    <source>
        <dbReference type="Proteomes" id="UP000627369"/>
    </source>
</evidence>
<accession>A0A919KZD4</accession>
<gene>
    <name evidence="1" type="ORF">GCM10017772_37900</name>
</gene>
<comment type="caution">
    <text evidence="1">The sequence shown here is derived from an EMBL/GenBank/DDBJ whole genome shotgun (WGS) entry which is preliminary data.</text>
</comment>
<dbReference type="EMBL" id="BNAS01000006">
    <property type="protein sequence ID" value="GHH77291.1"/>
    <property type="molecule type" value="Genomic_DNA"/>
</dbReference>
<dbReference type="AlphaFoldDB" id="A0A919KZD4"/>
<organism evidence="1 2">
    <name type="scientific">Promicromonospora soli</name>
    <dbReference type="NCBI Taxonomy" id="2035533"/>
    <lineage>
        <taxon>Bacteria</taxon>
        <taxon>Bacillati</taxon>
        <taxon>Actinomycetota</taxon>
        <taxon>Actinomycetes</taxon>
        <taxon>Micrococcales</taxon>
        <taxon>Promicromonosporaceae</taxon>
        <taxon>Promicromonospora</taxon>
    </lineage>
</organism>
<reference evidence="1" key="1">
    <citation type="journal article" date="2014" name="Int. J. Syst. Evol. Microbiol.">
        <title>Complete genome sequence of Corynebacterium casei LMG S-19264T (=DSM 44701T), isolated from a smear-ripened cheese.</title>
        <authorList>
            <consortium name="US DOE Joint Genome Institute (JGI-PGF)"/>
            <person name="Walter F."/>
            <person name="Albersmeier A."/>
            <person name="Kalinowski J."/>
            <person name="Ruckert C."/>
        </authorList>
    </citation>
    <scope>NUCLEOTIDE SEQUENCE</scope>
    <source>
        <strain evidence="1">CGMCC 4.7398</strain>
    </source>
</reference>
<reference evidence="1" key="2">
    <citation type="submission" date="2020-09" db="EMBL/GenBank/DDBJ databases">
        <authorList>
            <person name="Sun Q."/>
            <person name="Zhou Y."/>
        </authorList>
    </citation>
    <scope>NUCLEOTIDE SEQUENCE</scope>
    <source>
        <strain evidence="1">CGMCC 4.7398</strain>
    </source>
</reference>
<keyword evidence="2" id="KW-1185">Reference proteome</keyword>
<name>A0A919KZD4_9MICO</name>